<gene>
    <name evidence="2" type="ORF">O4H49_03255</name>
</gene>
<proteinExistence type="predicted"/>
<feature type="transmembrane region" description="Helical" evidence="1">
    <location>
        <begin position="163"/>
        <end position="186"/>
    </location>
</feature>
<feature type="transmembrane region" description="Helical" evidence="1">
    <location>
        <begin position="307"/>
        <end position="331"/>
    </location>
</feature>
<feature type="transmembrane region" description="Helical" evidence="1">
    <location>
        <begin position="103"/>
        <end position="121"/>
    </location>
</feature>
<dbReference type="Proteomes" id="UP001069802">
    <property type="component" value="Unassembled WGS sequence"/>
</dbReference>
<feature type="transmembrane region" description="Helical" evidence="1">
    <location>
        <begin position="255"/>
        <end position="277"/>
    </location>
</feature>
<feature type="transmembrane region" description="Helical" evidence="1">
    <location>
        <begin position="66"/>
        <end position="88"/>
    </location>
</feature>
<evidence type="ECO:0000313" key="3">
    <source>
        <dbReference type="Proteomes" id="UP001069802"/>
    </source>
</evidence>
<feature type="transmembrane region" description="Helical" evidence="1">
    <location>
        <begin position="337"/>
        <end position="365"/>
    </location>
</feature>
<organism evidence="2 3">
    <name type="scientific">Kiloniella laminariae</name>
    <dbReference type="NCBI Taxonomy" id="454162"/>
    <lineage>
        <taxon>Bacteria</taxon>
        <taxon>Pseudomonadati</taxon>
        <taxon>Pseudomonadota</taxon>
        <taxon>Alphaproteobacteria</taxon>
        <taxon>Rhodospirillales</taxon>
        <taxon>Kiloniellaceae</taxon>
        <taxon>Kiloniella</taxon>
    </lineage>
</organism>
<evidence type="ECO:0000256" key="1">
    <source>
        <dbReference type="SAM" id="Phobius"/>
    </source>
</evidence>
<name>A0ABT4LHE3_9PROT</name>
<keyword evidence="3" id="KW-1185">Reference proteome</keyword>
<feature type="transmembrane region" description="Helical" evidence="1">
    <location>
        <begin position="283"/>
        <end position="300"/>
    </location>
</feature>
<comment type="caution">
    <text evidence="2">The sequence shown here is derived from an EMBL/GenBank/DDBJ whole genome shotgun (WGS) entry which is preliminary data.</text>
</comment>
<sequence>MIVLSTAPPDHWPPGSVTGHSHALLVYLLVLACPIIGLLPLYWSKSTACLSALSKAVPVRLTPAKGFYYLFYPLGITLSIIAGLSYLASIDMLEPYYLLPGRSSIPFIGFVAGFCFLPAFVQPNARRHNPGGRLCRLLYRGTTKTDKQIRTDITDASPSFRPLLVLVGVPGSLLFTQLCYVGYFSIAEARRMGELNFFGENILHGEISRSIVWLSILSLLLGPFAWAIHCLLFVRQQKKRPSLGPQANSVPFWETLLTSVFSGGIAVITMLQFPFPFGHIEPAFFIGGLVAGYLILPRFFSRDRWQFFRAFFAGAMTILLAGIIAGFLITIHASWDFLVVMYMTAFAVIFFLPIALIGGIAALLLDGLLYHIRRRQIRFTTAPPAPQSNHDL</sequence>
<keyword evidence="1" id="KW-0812">Transmembrane</keyword>
<feature type="transmembrane region" description="Helical" evidence="1">
    <location>
        <begin position="211"/>
        <end position="234"/>
    </location>
</feature>
<feature type="transmembrane region" description="Helical" evidence="1">
    <location>
        <begin position="24"/>
        <end position="45"/>
    </location>
</feature>
<dbReference type="EMBL" id="JAPWGY010000001">
    <property type="protein sequence ID" value="MCZ4279781.1"/>
    <property type="molecule type" value="Genomic_DNA"/>
</dbReference>
<evidence type="ECO:0000313" key="2">
    <source>
        <dbReference type="EMBL" id="MCZ4279781.1"/>
    </source>
</evidence>
<keyword evidence="1" id="KW-0472">Membrane</keyword>
<protein>
    <submittedName>
        <fullName evidence="2">Uncharacterized protein</fullName>
    </submittedName>
</protein>
<accession>A0ABT4LHE3</accession>
<reference evidence="2" key="1">
    <citation type="submission" date="2022-12" db="EMBL/GenBank/DDBJ databases">
        <title>Bacterial isolates from different developmental stages of Nematostella vectensis.</title>
        <authorList>
            <person name="Fraune S."/>
        </authorList>
    </citation>
    <scope>NUCLEOTIDE SEQUENCE</scope>
    <source>
        <strain evidence="2">G21630-S1</strain>
    </source>
</reference>
<keyword evidence="1" id="KW-1133">Transmembrane helix</keyword>